<evidence type="ECO:0000256" key="3">
    <source>
        <dbReference type="ARBA" id="ARBA00016219"/>
    </source>
</evidence>
<dbReference type="Pfam" id="PF01232">
    <property type="entry name" value="Mannitol_dh"/>
    <property type="match status" value="1"/>
</dbReference>
<dbReference type="PRINTS" id="PR00084">
    <property type="entry name" value="MTLDHDRGNASE"/>
</dbReference>
<evidence type="ECO:0000256" key="4">
    <source>
        <dbReference type="ARBA" id="ARBA00023002"/>
    </source>
</evidence>
<comment type="similarity">
    <text evidence="1">Belongs to the mannitol dehydrogenase family.</text>
</comment>
<dbReference type="InterPro" id="IPR013328">
    <property type="entry name" value="6PGD_dom2"/>
</dbReference>
<keyword evidence="10" id="KW-1185">Reference proteome</keyword>
<dbReference type="EC" id="1.1.1.17" evidence="2"/>
<evidence type="ECO:0000313" key="10">
    <source>
        <dbReference type="Proteomes" id="UP000578449"/>
    </source>
</evidence>
<dbReference type="InterPro" id="IPR013131">
    <property type="entry name" value="Mannitol_DH_N"/>
</dbReference>
<keyword evidence="5" id="KW-0520">NAD</keyword>
<keyword evidence="4 9" id="KW-0560">Oxidoreductase</keyword>
<dbReference type="InterPro" id="IPR000669">
    <property type="entry name" value="Mannitol_DH"/>
</dbReference>
<dbReference type="PROSITE" id="PS00974">
    <property type="entry name" value="MANNITOL_DHGENASE"/>
    <property type="match status" value="1"/>
</dbReference>
<dbReference type="EMBL" id="JACHGN010000002">
    <property type="protein sequence ID" value="MBB5131294.1"/>
    <property type="molecule type" value="Genomic_DNA"/>
</dbReference>
<evidence type="ECO:0000256" key="2">
    <source>
        <dbReference type="ARBA" id="ARBA00012939"/>
    </source>
</evidence>
<proteinExistence type="inferred from homology"/>
<dbReference type="InterPro" id="IPR023027">
    <property type="entry name" value="Mannitol_DH_CS"/>
</dbReference>
<dbReference type="GO" id="GO:0019594">
    <property type="term" value="P:mannitol metabolic process"/>
    <property type="evidence" value="ECO:0007669"/>
    <property type="project" value="InterPro"/>
</dbReference>
<dbReference type="Pfam" id="PF08125">
    <property type="entry name" value="Mannitol_dh_C"/>
    <property type="match status" value="1"/>
</dbReference>
<comment type="caution">
    <text evidence="9">The sequence shown here is derived from an EMBL/GenBank/DDBJ whole genome shotgun (WGS) entry which is preliminary data.</text>
</comment>
<evidence type="ECO:0000256" key="1">
    <source>
        <dbReference type="ARBA" id="ARBA00006541"/>
    </source>
</evidence>
<evidence type="ECO:0000259" key="7">
    <source>
        <dbReference type="Pfam" id="PF01232"/>
    </source>
</evidence>
<dbReference type="SUPFAM" id="SSF51735">
    <property type="entry name" value="NAD(P)-binding Rossmann-fold domains"/>
    <property type="match status" value="1"/>
</dbReference>
<protein>
    <recommendedName>
        <fullName evidence="3">Mannitol-1-phosphate 5-dehydrogenase</fullName>
        <ecNumber evidence="2">1.1.1.17</ecNumber>
    </recommendedName>
</protein>
<dbReference type="Gene3D" id="3.40.50.720">
    <property type="entry name" value="NAD(P)-binding Rossmann-like Domain"/>
    <property type="match status" value="1"/>
</dbReference>
<dbReference type="PANTHER" id="PTHR43362:SF1">
    <property type="entry name" value="MANNITOL DEHYDROGENASE 2-RELATED"/>
    <property type="match status" value="1"/>
</dbReference>
<dbReference type="InterPro" id="IPR050988">
    <property type="entry name" value="Mannitol_DH/Oxidoreductase"/>
</dbReference>
<dbReference type="InterPro" id="IPR036291">
    <property type="entry name" value="NAD(P)-bd_dom_sf"/>
</dbReference>
<organism evidence="9 10">
    <name type="scientific">Thermocatellispora tengchongensis</name>
    <dbReference type="NCBI Taxonomy" id="1073253"/>
    <lineage>
        <taxon>Bacteria</taxon>
        <taxon>Bacillati</taxon>
        <taxon>Actinomycetota</taxon>
        <taxon>Actinomycetes</taxon>
        <taxon>Streptosporangiales</taxon>
        <taxon>Streptosporangiaceae</taxon>
        <taxon>Thermocatellispora</taxon>
    </lineage>
</organism>
<dbReference type="PANTHER" id="PTHR43362">
    <property type="entry name" value="MANNITOL DEHYDROGENASE DSF1-RELATED"/>
    <property type="match status" value="1"/>
</dbReference>
<reference evidence="9 10" key="1">
    <citation type="submission" date="2020-08" db="EMBL/GenBank/DDBJ databases">
        <title>Genomic Encyclopedia of Type Strains, Phase IV (KMG-IV): sequencing the most valuable type-strain genomes for metagenomic binning, comparative biology and taxonomic classification.</title>
        <authorList>
            <person name="Goeker M."/>
        </authorList>
    </citation>
    <scope>NUCLEOTIDE SEQUENCE [LARGE SCALE GENOMIC DNA]</scope>
    <source>
        <strain evidence="9 10">DSM 45615</strain>
    </source>
</reference>
<comment type="catalytic activity">
    <reaction evidence="6">
        <text>D-mannitol 1-phosphate + NAD(+) = beta-D-fructose 6-phosphate + NADH + H(+)</text>
        <dbReference type="Rhea" id="RHEA:19661"/>
        <dbReference type="ChEBI" id="CHEBI:15378"/>
        <dbReference type="ChEBI" id="CHEBI:57540"/>
        <dbReference type="ChEBI" id="CHEBI:57634"/>
        <dbReference type="ChEBI" id="CHEBI:57945"/>
        <dbReference type="ChEBI" id="CHEBI:61381"/>
        <dbReference type="EC" id="1.1.1.17"/>
    </reaction>
</comment>
<evidence type="ECO:0000256" key="6">
    <source>
        <dbReference type="ARBA" id="ARBA00048615"/>
    </source>
</evidence>
<evidence type="ECO:0000256" key="5">
    <source>
        <dbReference type="ARBA" id="ARBA00023027"/>
    </source>
</evidence>
<dbReference type="SUPFAM" id="SSF48179">
    <property type="entry name" value="6-phosphogluconate dehydrogenase C-terminal domain-like"/>
    <property type="match status" value="1"/>
</dbReference>
<gene>
    <name evidence="9" type="ORF">HNP84_001000</name>
</gene>
<sequence>MSGRLALAELPRLRRSGRVAVPGHDPAALGVGIVHLGLGGFHRAHQAVFTEDAATAGGDTRWGVCGVTQRSDDVVRRLRPQDGLYTVLARGPGELSARVVGTLREVLYAGAEPDAVFARMADERVRIITLTVTEKGHRRGADGGLDLADPVVRADVAGAGPPVSAVGRLVRGLQARCRASGAPVTVMSCDNLVAGGEVLRRLVADFCAALPPAEGGPLAGWIETSVRFPSSVVDRIVPAATGADRADAARLLGVRDEGAVAAEPHRQWVVQDDFAADRPPWELAGVVLTPDVAPYEAVKLRLLNASHSLLAYLGALRGHETIAAAVGDPELAGAAERLMLEDAAPTLAVPDGLDLAAYRRGVLERFANPALPDRTVRVAMDGSQKLPLRLLGTARDRLAAGAVPRWAALGVAAWMAYVARAAADPALPLDDPIADRLCEAASGAADAPALARRLFAVESVFGRDLPEDERFTSAVVERLTPLLRGAI</sequence>
<feature type="domain" description="Mannitol dehydrogenase N-terminal" evidence="7">
    <location>
        <begin position="32"/>
        <end position="282"/>
    </location>
</feature>
<dbReference type="GO" id="GO:0008926">
    <property type="term" value="F:mannitol-1-phosphate 5-dehydrogenase activity"/>
    <property type="evidence" value="ECO:0007669"/>
    <property type="project" value="UniProtKB-EC"/>
</dbReference>
<dbReference type="Proteomes" id="UP000578449">
    <property type="component" value="Unassembled WGS sequence"/>
</dbReference>
<name>A0A840NRN2_9ACTN</name>
<dbReference type="InterPro" id="IPR008927">
    <property type="entry name" value="6-PGluconate_DH-like_C_sf"/>
</dbReference>
<feature type="domain" description="Mannitol dehydrogenase C-terminal" evidence="8">
    <location>
        <begin position="291"/>
        <end position="480"/>
    </location>
</feature>
<dbReference type="RefSeq" id="WP_221335864.1">
    <property type="nucleotide sequence ID" value="NZ_BAABIX010000023.1"/>
</dbReference>
<evidence type="ECO:0000259" key="8">
    <source>
        <dbReference type="Pfam" id="PF08125"/>
    </source>
</evidence>
<accession>A0A840NRN2</accession>
<dbReference type="Gene3D" id="1.10.1040.10">
    <property type="entry name" value="N-(1-d-carboxylethyl)-l-norvaline Dehydrogenase, domain 2"/>
    <property type="match status" value="1"/>
</dbReference>
<dbReference type="AlphaFoldDB" id="A0A840NRN2"/>
<evidence type="ECO:0000313" key="9">
    <source>
        <dbReference type="EMBL" id="MBB5131294.1"/>
    </source>
</evidence>
<dbReference type="InterPro" id="IPR013118">
    <property type="entry name" value="Mannitol_DH_C"/>
</dbReference>